<keyword evidence="2" id="KW-0732">Signal</keyword>
<gene>
    <name evidence="3" type="ORF">K493DRAFT_310166</name>
</gene>
<accession>A0A1Y1ZBK3</accession>
<comment type="caution">
    <text evidence="3">The sequence shown here is derived from an EMBL/GenBank/DDBJ whole genome shotgun (WGS) entry which is preliminary data.</text>
</comment>
<evidence type="ECO:0000313" key="3">
    <source>
        <dbReference type="EMBL" id="ORY07629.1"/>
    </source>
</evidence>
<keyword evidence="1" id="KW-0812">Transmembrane</keyword>
<keyword evidence="1" id="KW-0472">Membrane</keyword>
<evidence type="ECO:0000256" key="2">
    <source>
        <dbReference type="SAM" id="SignalP"/>
    </source>
</evidence>
<evidence type="ECO:0000256" key="1">
    <source>
        <dbReference type="SAM" id="Phobius"/>
    </source>
</evidence>
<organism evidence="3 4">
    <name type="scientific">Basidiobolus meristosporus CBS 931.73</name>
    <dbReference type="NCBI Taxonomy" id="1314790"/>
    <lineage>
        <taxon>Eukaryota</taxon>
        <taxon>Fungi</taxon>
        <taxon>Fungi incertae sedis</taxon>
        <taxon>Zoopagomycota</taxon>
        <taxon>Entomophthoromycotina</taxon>
        <taxon>Basidiobolomycetes</taxon>
        <taxon>Basidiobolales</taxon>
        <taxon>Basidiobolaceae</taxon>
        <taxon>Basidiobolus</taxon>
    </lineage>
</organism>
<dbReference type="AlphaFoldDB" id="A0A1Y1ZBK3"/>
<feature type="signal peptide" evidence="2">
    <location>
        <begin position="1"/>
        <end position="24"/>
    </location>
</feature>
<keyword evidence="4" id="KW-1185">Reference proteome</keyword>
<name>A0A1Y1ZBK3_9FUNG</name>
<evidence type="ECO:0008006" key="5">
    <source>
        <dbReference type="Google" id="ProtNLM"/>
    </source>
</evidence>
<reference evidence="3 4" key="1">
    <citation type="submission" date="2016-07" db="EMBL/GenBank/DDBJ databases">
        <title>Pervasive Adenine N6-methylation of Active Genes in Fungi.</title>
        <authorList>
            <consortium name="DOE Joint Genome Institute"/>
            <person name="Mondo S.J."/>
            <person name="Dannebaum R.O."/>
            <person name="Kuo R.C."/>
            <person name="Labutti K."/>
            <person name="Haridas S."/>
            <person name="Kuo A."/>
            <person name="Salamov A."/>
            <person name="Ahrendt S.R."/>
            <person name="Lipzen A."/>
            <person name="Sullivan W."/>
            <person name="Andreopoulos W.B."/>
            <person name="Clum A."/>
            <person name="Lindquist E."/>
            <person name="Daum C."/>
            <person name="Ramamoorthy G.K."/>
            <person name="Gryganskyi A."/>
            <person name="Culley D."/>
            <person name="Magnuson J.K."/>
            <person name="James T.Y."/>
            <person name="O'Malley M.A."/>
            <person name="Stajich J.E."/>
            <person name="Spatafora J.W."/>
            <person name="Visel A."/>
            <person name="Grigoriev I.V."/>
        </authorList>
    </citation>
    <scope>NUCLEOTIDE SEQUENCE [LARGE SCALE GENOMIC DNA]</scope>
    <source>
        <strain evidence="3 4">CBS 931.73</strain>
    </source>
</reference>
<proteinExistence type="predicted"/>
<dbReference type="Proteomes" id="UP000193498">
    <property type="component" value="Unassembled WGS sequence"/>
</dbReference>
<keyword evidence="1" id="KW-1133">Transmembrane helix</keyword>
<feature type="transmembrane region" description="Helical" evidence="1">
    <location>
        <begin position="170"/>
        <end position="192"/>
    </location>
</feature>
<feature type="chain" id="PRO_5013095999" description="Transmembrane protein" evidence="2">
    <location>
        <begin position="25"/>
        <end position="202"/>
    </location>
</feature>
<dbReference type="InParanoid" id="A0A1Y1ZBK3"/>
<evidence type="ECO:0000313" key="4">
    <source>
        <dbReference type="Proteomes" id="UP000193498"/>
    </source>
</evidence>
<dbReference type="EMBL" id="MCFE01000007">
    <property type="protein sequence ID" value="ORY07629.1"/>
    <property type="molecule type" value="Genomic_DNA"/>
</dbReference>
<protein>
    <recommendedName>
        <fullName evidence="5">Transmembrane protein</fullName>
    </recommendedName>
</protein>
<sequence length="202" mass="21970">MLHPDKLIYFVVVIISALVPTGLAQSTQCDISVVETGPVCPQVGQKCFVQTEGFLCLPGNSQGCVVTSSKVIFQPVVSAVNATCFHCQAPANPSLRNQFLKWAFGPNEQTLSPYYGNCASNTLFCGTDNLCKEKIQVGGSCSDTIQCSDSSTCKDGTCQKSSKWDKVKNVVYIMLSIIFLMIVFVVAFFVFCSRNTLIFCPI</sequence>